<evidence type="ECO:0000259" key="1">
    <source>
        <dbReference type="Pfam" id="PF18962"/>
    </source>
</evidence>
<gene>
    <name evidence="2" type="ORF">DCW38_04090</name>
</gene>
<dbReference type="AlphaFoldDB" id="A0A350H9X6"/>
<dbReference type="Proteomes" id="UP000264062">
    <property type="component" value="Unassembled WGS sequence"/>
</dbReference>
<organism evidence="2 3">
    <name type="scientific">candidate division WOR-3 bacterium</name>
    <dbReference type="NCBI Taxonomy" id="2052148"/>
    <lineage>
        <taxon>Bacteria</taxon>
        <taxon>Bacteria division WOR-3</taxon>
    </lineage>
</organism>
<reference evidence="2 3" key="1">
    <citation type="journal article" date="2018" name="Nat. Biotechnol.">
        <title>A standardized bacterial taxonomy based on genome phylogeny substantially revises the tree of life.</title>
        <authorList>
            <person name="Parks D.H."/>
            <person name="Chuvochina M."/>
            <person name="Waite D.W."/>
            <person name="Rinke C."/>
            <person name="Skarshewski A."/>
            <person name="Chaumeil P.A."/>
            <person name="Hugenholtz P."/>
        </authorList>
    </citation>
    <scope>NUCLEOTIDE SEQUENCE [LARGE SCALE GENOMIC DNA]</scope>
    <source>
        <strain evidence="2">UBA9956</strain>
    </source>
</reference>
<evidence type="ECO:0000313" key="3">
    <source>
        <dbReference type="Proteomes" id="UP000264062"/>
    </source>
</evidence>
<proteinExistence type="predicted"/>
<dbReference type="Pfam" id="PF18962">
    <property type="entry name" value="Por_Secre_tail"/>
    <property type="match status" value="1"/>
</dbReference>
<dbReference type="EMBL" id="DMZY01000120">
    <property type="protein sequence ID" value="HAV92342.1"/>
    <property type="molecule type" value="Genomic_DNA"/>
</dbReference>
<sequence>DTIEFGNTQIGDSIEVERWWKNNTKVGIEIDSVKTDNDVFTAITQPESIKTRDSIGMTLKYESGEIGYDEGWVRVYWGYGEWKWEDSIFVYGGTGMTVELDSAIASDSRILEKGIDRDDKVTLYFSREMNGMGIDESNIDSIFKLSGGDSWLDGLDSLGSSKWQVNGDKLVIGLSVNVDQPTIKVGDTISVNGSMLKSKLFSMPCSSRVELRGTFFDMSGAGGRREIKEVTELQGIRVTGCKTIEWSTQTTQGTLTVYDISGRELIREESKASGTHKTNIKHLKNGIYFIKLKTENQSITEKMVKIN</sequence>
<dbReference type="InterPro" id="IPR026444">
    <property type="entry name" value="Secre_tail"/>
</dbReference>
<feature type="non-terminal residue" evidence="2">
    <location>
        <position position="1"/>
    </location>
</feature>
<name>A0A350H9X6_UNCW3</name>
<evidence type="ECO:0000313" key="2">
    <source>
        <dbReference type="EMBL" id="HAV92342.1"/>
    </source>
</evidence>
<dbReference type="NCBIfam" id="TIGR04183">
    <property type="entry name" value="Por_Secre_tail"/>
    <property type="match status" value="1"/>
</dbReference>
<feature type="domain" description="Secretion system C-terminal sorting" evidence="1">
    <location>
        <begin position="243"/>
        <end position="304"/>
    </location>
</feature>
<protein>
    <recommendedName>
        <fullName evidence="1">Secretion system C-terminal sorting domain-containing protein</fullName>
    </recommendedName>
</protein>
<accession>A0A350H9X6</accession>
<comment type="caution">
    <text evidence="2">The sequence shown here is derived from an EMBL/GenBank/DDBJ whole genome shotgun (WGS) entry which is preliminary data.</text>
</comment>